<organism evidence="3 4">
    <name type="scientific">Nocardia tengchongensis</name>
    <dbReference type="NCBI Taxonomy" id="2055889"/>
    <lineage>
        <taxon>Bacteria</taxon>
        <taxon>Bacillati</taxon>
        <taxon>Actinomycetota</taxon>
        <taxon>Actinomycetes</taxon>
        <taxon>Mycobacteriales</taxon>
        <taxon>Nocardiaceae</taxon>
        <taxon>Nocardia</taxon>
    </lineage>
</organism>
<dbReference type="EMBL" id="CP074371">
    <property type="protein sequence ID" value="QVI23348.1"/>
    <property type="molecule type" value="Genomic_DNA"/>
</dbReference>
<dbReference type="Pfam" id="PF00144">
    <property type="entry name" value="Beta-lactamase"/>
    <property type="match status" value="1"/>
</dbReference>
<reference evidence="3 4" key="1">
    <citation type="submission" date="2021-04" db="EMBL/GenBank/DDBJ databases">
        <title>Nocardia tengchongensis.</title>
        <authorList>
            <person name="Zhuang k."/>
            <person name="Ran Y."/>
            <person name="Li W."/>
        </authorList>
    </citation>
    <scope>NUCLEOTIDE SEQUENCE [LARGE SCALE GENOMIC DNA]</scope>
    <source>
        <strain evidence="3 4">CFH S0057</strain>
    </source>
</reference>
<evidence type="ECO:0000256" key="1">
    <source>
        <dbReference type="SAM" id="MobiDB-lite"/>
    </source>
</evidence>
<feature type="domain" description="Beta-lactamase-related" evidence="2">
    <location>
        <begin position="55"/>
        <end position="390"/>
    </location>
</feature>
<feature type="compositionally biased region" description="Low complexity" evidence="1">
    <location>
        <begin position="31"/>
        <end position="41"/>
    </location>
</feature>
<feature type="region of interest" description="Disordered" evidence="1">
    <location>
        <begin position="23"/>
        <end position="47"/>
    </location>
</feature>
<keyword evidence="4" id="KW-1185">Reference proteome</keyword>
<dbReference type="InterPro" id="IPR050491">
    <property type="entry name" value="AmpC-like"/>
</dbReference>
<feature type="compositionally biased region" description="Low complexity" evidence="1">
    <location>
        <begin position="425"/>
        <end position="446"/>
    </location>
</feature>
<dbReference type="Gene3D" id="3.40.710.10">
    <property type="entry name" value="DD-peptidase/beta-lactamase superfamily"/>
    <property type="match status" value="1"/>
</dbReference>
<dbReference type="PANTHER" id="PTHR46825:SF7">
    <property type="entry name" value="D-ALANYL-D-ALANINE CARBOXYPEPTIDASE"/>
    <property type="match status" value="1"/>
</dbReference>
<protein>
    <submittedName>
        <fullName evidence="3">Beta-lactamase family protein</fullName>
    </submittedName>
</protein>
<evidence type="ECO:0000313" key="4">
    <source>
        <dbReference type="Proteomes" id="UP000683310"/>
    </source>
</evidence>
<name>A0ABX8CW03_9NOCA</name>
<dbReference type="Proteomes" id="UP000683310">
    <property type="component" value="Chromosome"/>
</dbReference>
<dbReference type="InterPro" id="IPR012338">
    <property type="entry name" value="Beta-lactam/transpept-like"/>
</dbReference>
<feature type="region of interest" description="Disordered" evidence="1">
    <location>
        <begin position="416"/>
        <end position="446"/>
    </location>
</feature>
<dbReference type="InterPro" id="IPR001466">
    <property type="entry name" value="Beta-lactam-related"/>
</dbReference>
<evidence type="ECO:0000259" key="2">
    <source>
        <dbReference type="Pfam" id="PF00144"/>
    </source>
</evidence>
<proteinExistence type="predicted"/>
<gene>
    <name evidence="3" type="ORF">KHQ06_10900</name>
</gene>
<evidence type="ECO:0000313" key="3">
    <source>
        <dbReference type="EMBL" id="QVI23348.1"/>
    </source>
</evidence>
<accession>A0ABX8CW03</accession>
<dbReference type="PANTHER" id="PTHR46825">
    <property type="entry name" value="D-ALANYL-D-ALANINE-CARBOXYPEPTIDASE/ENDOPEPTIDASE AMPH"/>
    <property type="match status" value="1"/>
</dbReference>
<dbReference type="SUPFAM" id="SSF56601">
    <property type="entry name" value="beta-lactamase/transpeptidase-like"/>
    <property type="match status" value="1"/>
</dbReference>
<dbReference type="PROSITE" id="PS51257">
    <property type="entry name" value="PROKAR_LIPOPROTEIN"/>
    <property type="match status" value="1"/>
</dbReference>
<sequence length="446" mass="47563">MGNRRSFGVLVATVGLVVAAGCESSKDSSGSKESSSRSPDSNGSTEPAYAATLRPIITKLMKDNVIPGAVVMITSPKEGNWKAAFGTGTLGKDDPLEVDDHFRIGSNTKTMTVTVLMQLAQEGKLSLDDPIDKHWPGVPNGDRITLAQLAEMRSGLYSYTFDYDFSAAVDKDPKKVWKPEELLAIAFAHPIQFQPGEKFEYCNTNTILLGLVIEKVTKMPVAEAFRQRIFEPLGLKNTSFPDVTDSSIPDPHPQGYTFGTMVSTINTYELPPDQQAAALAGTLQPTDSTTSSPSWAWTAGAAISTVDDMTTFTKALVEGKLLDAKLQKLRMDSIQPIDPANPAVAGYGLGLVRFGEHQFGHDGQLPGFMTYMASDPDSGLTIVVATNLAAVPSGEGSALVLVKNMLPVFYGANAVPGNDPAQRNTGAGTTTPASPTESTPWTTTPR</sequence>